<comment type="caution">
    <text evidence="2">The sequence shown here is derived from an EMBL/GenBank/DDBJ whole genome shotgun (WGS) entry which is preliminary data.</text>
</comment>
<feature type="domain" description="START" evidence="1">
    <location>
        <begin position="37"/>
        <end position="198"/>
    </location>
</feature>
<dbReference type="InterPro" id="IPR051213">
    <property type="entry name" value="START_lipid_transfer"/>
</dbReference>
<dbReference type="Gene3D" id="3.30.530.20">
    <property type="match status" value="1"/>
</dbReference>
<dbReference type="GO" id="GO:0008289">
    <property type="term" value="F:lipid binding"/>
    <property type="evidence" value="ECO:0007669"/>
    <property type="project" value="InterPro"/>
</dbReference>
<reference evidence="2 3" key="2">
    <citation type="submission" date="2006-07" db="EMBL/GenBank/DDBJ databases">
        <title>Sequencing of the draft genome and assembly of Chlorobium ferroxidans DSM 13031.</title>
        <authorList>
            <consortium name="US DOE Joint Genome Institute (JGI-PGF)"/>
            <person name="Copeland A."/>
            <person name="Lucas S."/>
            <person name="Lapidus A."/>
            <person name="Barry K."/>
            <person name="Glavina del Rio T."/>
            <person name="Dalin E."/>
            <person name="Tice H."/>
            <person name="Bruce D."/>
            <person name="Pitluck S."/>
            <person name="Richardson P."/>
        </authorList>
    </citation>
    <scope>NUCLEOTIDE SEQUENCE [LARGE SCALE GENOMIC DNA]</scope>
    <source>
        <strain evidence="2 3">DSM 13031</strain>
    </source>
</reference>
<evidence type="ECO:0000313" key="3">
    <source>
        <dbReference type="Proteomes" id="UP000004162"/>
    </source>
</evidence>
<dbReference type="AlphaFoldDB" id="Q0YT07"/>
<accession>Q0YT07</accession>
<dbReference type="InterPro" id="IPR002913">
    <property type="entry name" value="START_lipid-bd_dom"/>
</dbReference>
<dbReference type="CDD" id="cd08876">
    <property type="entry name" value="START_1"/>
    <property type="match status" value="1"/>
</dbReference>
<dbReference type="Pfam" id="PF01852">
    <property type="entry name" value="START"/>
    <property type="match status" value="1"/>
</dbReference>
<gene>
    <name evidence="2" type="ORF">CferDRAFT_1385</name>
</gene>
<dbReference type="InterPro" id="IPR023393">
    <property type="entry name" value="START-like_dom_sf"/>
</dbReference>
<name>Q0YT07_9CHLB</name>
<dbReference type="EMBL" id="AASE01000004">
    <property type="protein sequence ID" value="EAT59458.1"/>
    <property type="molecule type" value="Genomic_DNA"/>
</dbReference>
<dbReference type="PROSITE" id="PS50848">
    <property type="entry name" value="START"/>
    <property type="match status" value="1"/>
</dbReference>
<dbReference type="SUPFAM" id="SSF55961">
    <property type="entry name" value="Bet v1-like"/>
    <property type="match status" value="1"/>
</dbReference>
<evidence type="ECO:0000259" key="1">
    <source>
        <dbReference type="PROSITE" id="PS50848"/>
    </source>
</evidence>
<reference evidence="2 3" key="1">
    <citation type="submission" date="2006-07" db="EMBL/GenBank/DDBJ databases">
        <title>Annotation of the draft genome assembly of Chlorobium ferroxidans DSM 13031.</title>
        <authorList>
            <consortium name="US DOE Joint Genome Institute (JGI-ORNL)"/>
            <person name="Larimer F."/>
            <person name="Land M."/>
            <person name="Hauser L."/>
        </authorList>
    </citation>
    <scope>NUCLEOTIDE SEQUENCE [LARGE SCALE GENOMIC DNA]</scope>
    <source>
        <strain evidence="2 3">DSM 13031</strain>
    </source>
</reference>
<organism evidence="2 3">
    <name type="scientific">Chlorobium ferrooxidans DSM 13031</name>
    <dbReference type="NCBI Taxonomy" id="377431"/>
    <lineage>
        <taxon>Bacteria</taxon>
        <taxon>Pseudomonadati</taxon>
        <taxon>Chlorobiota</taxon>
        <taxon>Chlorobiia</taxon>
        <taxon>Chlorobiales</taxon>
        <taxon>Chlorobiaceae</taxon>
        <taxon>Chlorobium/Pelodictyon group</taxon>
        <taxon>Chlorobium</taxon>
    </lineage>
</organism>
<dbReference type="PANTHER" id="PTHR19308">
    <property type="entry name" value="PHOSPHATIDYLCHOLINE TRANSFER PROTEIN"/>
    <property type="match status" value="1"/>
</dbReference>
<dbReference type="PIRSF" id="PIRSF039033">
    <property type="entry name" value="START_dom"/>
    <property type="match status" value="1"/>
</dbReference>
<protein>
    <recommendedName>
        <fullName evidence="1">START domain-containing protein</fullName>
    </recommendedName>
</protein>
<proteinExistence type="predicted"/>
<dbReference type="PANTHER" id="PTHR19308:SF14">
    <property type="entry name" value="START DOMAIN-CONTAINING PROTEIN"/>
    <property type="match status" value="1"/>
</dbReference>
<dbReference type="Proteomes" id="UP000004162">
    <property type="component" value="Unassembled WGS sequence"/>
</dbReference>
<sequence>MSSRITSSLSPSECSPLSLAVLNNQSTDGMDLTSILEKNWDFRVEHKGVRIYSSRVNGSDIHSFKGETELAVSFKKLISLFHDMASYSRWVHKLAEMEVLEKNGIDYVVRQVIDTPWPLQKREMIIRTGLALAGENSIAVTMTGEPDYLPVNSNYHRVRHASGLWVFTPNGHGKVQLTFVMHVDPGSDVPAAVGNAGMFDVPFHSLNNLRTLAMDSSYTPPYPKEIEQHIAIVDDAPDMP</sequence>
<keyword evidence="3" id="KW-1185">Reference proteome</keyword>
<evidence type="ECO:0000313" key="2">
    <source>
        <dbReference type="EMBL" id="EAT59458.1"/>
    </source>
</evidence>
<dbReference type="InterPro" id="IPR028347">
    <property type="entry name" value="START_dom_prot"/>
</dbReference>
<dbReference type="GO" id="GO:0005737">
    <property type="term" value="C:cytoplasm"/>
    <property type="evidence" value="ECO:0007669"/>
    <property type="project" value="UniProtKB-ARBA"/>
</dbReference>